<dbReference type="EMBL" id="KB908626">
    <property type="protein sequence ID" value="EOA85994.1"/>
    <property type="molecule type" value="Genomic_DNA"/>
</dbReference>
<comment type="cofactor">
    <cofactor evidence="1 6">
        <name>heme</name>
        <dbReference type="ChEBI" id="CHEBI:30413"/>
    </cofactor>
</comment>
<reference evidence="8 9" key="2">
    <citation type="journal article" date="2013" name="PLoS Genet.">
        <title>Comparative genome structure, secondary metabolite, and effector coding capacity across Cochliobolus pathogens.</title>
        <authorList>
            <person name="Condon B.J."/>
            <person name="Leng Y."/>
            <person name="Wu D."/>
            <person name="Bushley K.E."/>
            <person name="Ohm R.A."/>
            <person name="Otillar R."/>
            <person name="Martin J."/>
            <person name="Schackwitz W."/>
            <person name="Grimwood J."/>
            <person name="MohdZainudin N."/>
            <person name="Xue C."/>
            <person name="Wang R."/>
            <person name="Manning V.A."/>
            <person name="Dhillon B."/>
            <person name="Tu Z.J."/>
            <person name="Steffenson B.J."/>
            <person name="Salamov A."/>
            <person name="Sun H."/>
            <person name="Lowry S."/>
            <person name="LaButti K."/>
            <person name="Han J."/>
            <person name="Copeland A."/>
            <person name="Lindquist E."/>
            <person name="Barry K."/>
            <person name="Schmutz J."/>
            <person name="Baker S.E."/>
            <person name="Ciuffetti L.M."/>
            <person name="Grigoriev I.V."/>
            <person name="Zhong S."/>
            <person name="Turgeon B.G."/>
        </authorList>
    </citation>
    <scope>NUCLEOTIDE SEQUENCE [LARGE SCALE GENOMIC DNA]</scope>
    <source>
        <strain evidence="9">28A</strain>
    </source>
</reference>
<dbReference type="Gene3D" id="1.10.630.10">
    <property type="entry name" value="Cytochrome P450"/>
    <property type="match status" value="2"/>
</dbReference>
<evidence type="ECO:0008006" key="10">
    <source>
        <dbReference type="Google" id="ProtNLM"/>
    </source>
</evidence>
<dbReference type="eggNOG" id="KOG0158">
    <property type="taxonomic scope" value="Eukaryota"/>
</dbReference>
<dbReference type="STRING" id="671987.R0K976"/>
<evidence type="ECO:0000256" key="1">
    <source>
        <dbReference type="ARBA" id="ARBA00001971"/>
    </source>
</evidence>
<keyword evidence="7" id="KW-0560">Oxidoreductase</keyword>
<dbReference type="GO" id="GO:0020037">
    <property type="term" value="F:heme binding"/>
    <property type="evidence" value="ECO:0007669"/>
    <property type="project" value="InterPro"/>
</dbReference>
<evidence type="ECO:0000256" key="3">
    <source>
        <dbReference type="ARBA" id="ARBA00022617"/>
    </source>
</evidence>
<evidence type="ECO:0000256" key="2">
    <source>
        <dbReference type="ARBA" id="ARBA00010617"/>
    </source>
</evidence>
<feature type="binding site" description="axial binding residue" evidence="6">
    <location>
        <position position="381"/>
    </location>
    <ligand>
        <name>heme</name>
        <dbReference type="ChEBI" id="CHEBI:30413"/>
    </ligand>
    <ligandPart>
        <name>Fe</name>
        <dbReference type="ChEBI" id="CHEBI:18248"/>
    </ligandPart>
</feature>
<accession>R0K976</accession>
<evidence type="ECO:0000313" key="8">
    <source>
        <dbReference type="EMBL" id="EOA85994.1"/>
    </source>
</evidence>
<sequence>MKRTLHPLRKYPGPILGHATHLTWQIQSYRGRFLMWLHELHQQYGPVVRYGPNYLSSIDLKTWKEVYGHGVPQWQKDPNLLGSDPFGEPVGIMRADDISHARQRKLVAHAFSDKTLREQEGIVKGYVALLVDKIRQDAVKNNGKVDLVAWFNFATFDIMADLTFGESLHQLAGSMYSPWVKSIFSYIKAFQLIGLTTQWPLLTKLLLLFIPAKLMKERADVFRFATEKVEGRLKKRKVKRTETTATLLSGLFYYLLCDKKRYERLVKDIRGAFPTYEDVEMSRLAEQKFLQACIDEALRLYPPVATGSPRQTPKGGARFGKDFVPDGTKVQVSTYAAYHSALNFKNPDSFIPGRWLPECQAEYISDKRDVVQPFSYGPRNCLGKNLAYHEMRFIAASIPWHYDVELCPESENWLDHPVYFLWDKPPLVVRLRPVER</sequence>
<evidence type="ECO:0000256" key="5">
    <source>
        <dbReference type="ARBA" id="ARBA00023004"/>
    </source>
</evidence>
<dbReference type="PANTHER" id="PTHR24305:SF210">
    <property type="entry name" value="CYTOCHROME P450 MONOOXYGENASE ASQL-RELATED"/>
    <property type="match status" value="1"/>
</dbReference>
<dbReference type="RefSeq" id="XP_008026527.1">
    <property type="nucleotide sequence ID" value="XM_008028336.1"/>
</dbReference>
<dbReference type="GeneID" id="19398190"/>
<dbReference type="Proteomes" id="UP000016935">
    <property type="component" value="Unassembled WGS sequence"/>
</dbReference>
<dbReference type="PANTHER" id="PTHR24305">
    <property type="entry name" value="CYTOCHROME P450"/>
    <property type="match status" value="1"/>
</dbReference>
<gene>
    <name evidence="8" type="ORF">SETTUDRAFT_161685</name>
</gene>
<reference evidence="8 9" key="1">
    <citation type="journal article" date="2012" name="PLoS Pathog.">
        <title>Diverse lifestyles and strategies of plant pathogenesis encoded in the genomes of eighteen Dothideomycetes fungi.</title>
        <authorList>
            <person name="Ohm R.A."/>
            <person name="Feau N."/>
            <person name="Henrissat B."/>
            <person name="Schoch C.L."/>
            <person name="Horwitz B.A."/>
            <person name="Barry K.W."/>
            <person name="Condon B.J."/>
            <person name="Copeland A.C."/>
            <person name="Dhillon B."/>
            <person name="Glaser F."/>
            <person name="Hesse C.N."/>
            <person name="Kosti I."/>
            <person name="LaButti K."/>
            <person name="Lindquist E.A."/>
            <person name="Lucas S."/>
            <person name="Salamov A.A."/>
            <person name="Bradshaw R.E."/>
            <person name="Ciuffetti L."/>
            <person name="Hamelin R.C."/>
            <person name="Kema G.H.J."/>
            <person name="Lawrence C."/>
            <person name="Scott J.A."/>
            <person name="Spatafora J.W."/>
            <person name="Turgeon B.G."/>
            <person name="de Wit P.J.G.M."/>
            <person name="Zhong S."/>
            <person name="Goodwin S.B."/>
            <person name="Grigoriev I.V."/>
        </authorList>
    </citation>
    <scope>NUCLEOTIDE SEQUENCE [LARGE SCALE GENOMIC DNA]</scope>
    <source>
        <strain evidence="9">28A</strain>
    </source>
</reference>
<dbReference type="HOGENOM" id="CLU_001570_14_11_1"/>
<name>R0K976_EXST2</name>
<dbReference type="AlphaFoldDB" id="R0K976"/>
<evidence type="ECO:0000256" key="6">
    <source>
        <dbReference type="PIRSR" id="PIRSR602401-1"/>
    </source>
</evidence>
<dbReference type="CDD" id="cd11058">
    <property type="entry name" value="CYP60B-like"/>
    <property type="match status" value="1"/>
</dbReference>
<evidence type="ECO:0000313" key="9">
    <source>
        <dbReference type="Proteomes" id="UP000016935"/>
    </source>
</evidence>
<dbReference type="GO" id="GO:0016705">
    <property type="term" value="F:oxidoreductase activity, acting on paired donors, with incorporation or reduction of molecular oxygen"/>
    <property type="evidence" value="ECO:0007669"/>
    <property type="project" value="InterPro"/>
</dbReference>
<evidence type="ECO:0000256" key="7">
    <source>
        <dbReference type="RuleBase" id="RU000461"/>
    </source>
</evidence>
<keyword evidence="4 6" id="KW-0479">Metal-binding</keyword>
<evidence type="ECO:0000256" key="4">
    <source>
        <dbReference type="ARBA" id="ARBA00022723"/>
    </source>
</evidence>
<keyword evidence="5 6" id="KW-0408">Iron</keyword>
<dbReference type="InterPro" id="IPR001128">
    <property type="entry name" value="Cyt_P450"/>
</dbReference>
<dbReference type="InterPro" id="IPR017972">
    <property type="entry name" value="Cyt_P450_CS"/>
</dbReference>
<keyword evidence="7" id="KW-0503">Monooxygenase</keyword>
<comment type="similarity">
    <text evidence="2 7">Belongs to the cytochrome P450 family.</text>
</comment>
<dbReference type="PRINTS" id="PR00463">
    <property type="entry name" value="EP450I"/>
</dbReference>
<dbReference type="InterPro" id="IPR002401">
    <property type="entry name" value="Cyt_P450_E_grp-I"/>
</dbReference>
<protein>
    <recommendedName>
        <fullName evidence="10">Cytochrome P450</fullName>
    </recommendedName>
</protein>
<keyword evidence="3 6" id="KW-0349">Heme</keyword>
<dbReference type="SUPFAM" id="SSF48264">
    <property type="entry name" value="Cytochrome P450"/>
    <property type="match status" value="1"/>
</dbReference>
<proteinExistence type="inferred from homology"/>
<dbReference type="OrthoDB" id="1470350at2759"/>
<keyword evidence="9" id="KW-1185">Reference proteome</keyword>
<dbReference type="PROSITE" id="PS00086">
    <property type="entry name" value="CYTOCHROME_P450"/>
    <property type="match status" value="1"/>
</dbReference>
<dbReference type="InterPro" id="IPR036396">
    <property type="entry name" value="Cyt_P450_sf"/>
</dbReference>
<dbReference type="PRINTS" id="PR00385">
    <property type="entry name" value="P450"/>
</dbReference>
<dbReference type="GO" id="GO:0005506">
    <property type="term" value="F:iron ion binding"/>
    <property type="evidence" value="ECO:0007669"/>
    <property type="project" value="InterPro"/>
</dbReference>
<dbReference type="GO" id="GO:0004497">
    <property type="term" value="F:monooxygenase activity"/>
    <property type="evidence" value="ECO:0007669"/>
    <property type="project" value="UniProtKB-KW"/>
</dbReference>
<dbReference type="Pfam" id="PF00067">
    <property type="entry name" value="p450"/>
    <property type="match status" value="2"/>
</dbReference>
<dbReference type="InterPro" id="IPR050121">
    <property type="entry name" value="Cytochrome_P450_monoxygenase"/>
</dbReference>
<organism evidence="8 9">
    <name type="scientific">Exserohilum turcicum (strain 28A)</name>
    <name type="common">Northern leaf blight fungus</name>
    <name type="synonym">Setosphaeria turcica</name>
    <dbReference type="NCBI Taxonomy" id="671987"/>
    <lineage>
        <taxon>Eukaryota</taxon>
        <taxon>Fungi</taxon>
        <taxon>Dikarya</taxon>
        <taxon>Ascomycota</taxon>
        <taxon>Pezizomycotina</taxon>
        <taxon>Dothideomycetes</taxon>
        <taxon>Pleosporomycetidae</taxon>
        <taxon>Pleosporales</taxon>
        <taxon>Pleosporineae</taxon>
        <taxon>Pleosporaceae</taxon>
        <taxon>Exserohilum</taxon>
    </lineage>
</organism>